<evidence type="ECO:0000313" key="3">
    <source>
        <dbReference type="Proteomes" id="UP000240542"/>
    </source>
</evidence>
<dbReference type="Proteomes" id="UP000240542">
    <property type="component" value="Unassembled WGS sequence"/>
</dbReference>
<keyword evidence="1" id="KW-0472">Membrane</keyword>
<dbReference type="EMBL" id="PYGA01000013">
    <property type="protein sequence ID" value="PSK96034.1"/>
    <property type="molecule type" value="Genomic_DNA"/>
</dbReference>
<sequence>MYFVGAVFCLALFAAIRKKVHWCVAAPLAVFGGALLALSWVGSWLTWALTGILGFVLGLLPEPVPAATLIAGASLFLLIVVAADVWKDRKLDAAGQYAAIGLPTLLLAAGGGVGATGTSVVSQIGGAATGLLGPLIGG</sequence>
<protein>
    <submittedName>
        <fullName evidence="2">Uncharacterized protein</fullName>
    </submittedName>
</protein>
<organism evidence="2 3">
    <name type="scientific">Murinocardiopsis flavida</name>
    <dbReference type="NCBI Taxonomy" id="645275"/>
    <lineage>
        <taxon>Bacteria</taxon>
        <taxon>Bacillati</taxon>
        <taxon>Actinomycetota</taxon>
        <taxon>Actinomycetes</taxon>
        <taxon>Streptosporangiales</taxon>
        <taxon>Nocardiopsidaceae</taxon>
        <taxon>Murinocardiopsis</taxon>
    </lineage>
</organism>
<keyword evidence="1" id="KW-0812">Transmembrane</keyword>
<feature type="transmembrane region" description="Helical" evidence="1">
    <location>
        <begin position="67"/>
        <end position="86"/>
    </location>
</feature>
<name>A0A2P8DFN3_9ACTN</name>
<reference evidence="2 3" key="1">
    <citation type="submission" date="2018-03" db="EMBL/GenBank/DDBJ databases">
        <title>Genomic Encyclopedia of Archaeal and Bacterial Type Strains, Phase II (KMG-II): from individual species to whole genera.</title>
        <authorList>
            <person name="Goeker M."/>
        </authorList>
    </citation>
    <scope>NUCLEOTIDE SEQUENCE [LARGE SCALE GENOMIC DNA]</scope>
    <source>
        <strain evidence="2 3">DSM 45312</strain>
    </source>
</reference>
<evidence type="ECO:0000256" key="1">
    <source>
        <dbReference type="SAM" id="Phobius"/>
    </source>
</evidence>
<accession>A0A2P8DFN3</accession>
<keyword evidence="1" id="KW-1133">Transmembrane helix</keyword>
<comment type="caution">
    <text evidence="2">The sequence shown here is derived from an EMBL/GenBank/DDBJ whole genome shotgun (WGS) entry which is preliminary data.</text>
</comment>
<proteinExistence type="predicted"/>
<keyword evidence="3" id="KW-1185">Reference proteome</keyword>
<dbReference type="OrthoDB" id="3430909at2"/>
<dbReference type="RefSeq" id="WP_106584474.1">
    <property type="nucleotide sequence ID" value="NZ_PYGA01000013.1"/>
</dbReference>
<gene>
    <name evidence="2" type="ORF">CLV63_113197</name>
</gene>
<evidence type="ECO:0000313" key="2">
    <source>
        <dbReference type="EMBL" id="PSK96034.1"/>
    </source>
</evidence>
<dbReference type="AlphaFoldDB" id="A0A2P8DFN3"/>